<proteinExistence type="predicted"/>
<protein>
    <submittedName>
        <fullName evidence="2">Uncharacterized protein</fullName>
    </submittedName>
</protein>
<keyword evidence="1" id="KW-0472">Membrane</keyword>
<reference evidence="2 3" key="1">
    <citation type="journal article" date="2016" name="Nat. Commun.">
        <title>Thousands of microbial genomes shed light on interconnected biogeochemical processes in an aquifer system.</title>
        <authorList>
            <person name="Anantharaman K."/>
            <person name="Brown C.T."/>
            <person name="Hug L.A."/>
            <person name="Sharon I."/>
            <person name="Castelle C.J."/>
            <person name="Probst A.J."/>
            <person name="Thomas B.C."/>
            <person name="Singh A."/>
            <person name="Wilkins M.J."/>
            <person name="Karaoz U."/>
            <person name="Brodie E.L."/>
            <person name="Williams K.H."/>
            <person name="Hubbard S.S."/>
            <person name="Banfield J.F."/>
        </authorList>
    </citation>
    <scope>NUCLEOTIDE SEQUENCE [LARGE SCALE GENOMIC DNA]</scope>
</reference>
<dbReference type="AlphaFoldDB" id="A0A1F7JC55"/>
<gene>
    <name evidence="2" type="ORF">A3H78_02630</name>
</gene>
<name>A0A1F7JC55_9BACT</name>
<evidence type="ECO:0000313" key="2">
    <source>
        <dbReference type="EMBL" id="OGK53207.1"/>
    </source>
</evidence>
<sequence length="61" mass="6892">MIGKSPEFLYIGFILPTLFALTLVGEGIYKISKNEEGFFTFILGIFFLVGVIAGYFFLFLQ</sequence>
<keyword evidence="1" id="KW-1133">Transmembrane helix</keyword>
<dbReference type="EMBL" id="MGAV01000022">
    <property type="protein sequence ID" value="OGK53207.1"/>
    <property type="molecule type" value="Genomic_DNA"/>
</dbReference>
<dbReference type="Proteomes" id="UP000177418">
    <property type="component" value="Unassembled WGS sequence"/>
</dbReference>
<organism evidence="2 3">
    <name type="scientific">Candidatus Roizmanbacteria bacterium RIFCSPLOWO2_02_FULL_36_11</name>
    <dbReference type="NCBI Taxonomy" id="1802071"/>
    <lineage>
        <taxon>Bacteria</taxon>
        <taxon>Candidatus Roizmaniibacteriota</taxon>
    </lineage>
</organism>
<feature type="transmembrane region" description="Helical" evidence="1">
    <location>
        <begin position="37"/>
        <end position="60"/>
    </location>
</feature>
<comment type="caution">
    <text evidence="2">The sequence shown here is derived from an EMBL/GenBank/DDBJ whole genome shotgun (WGS) entry which is preliminary data.</text>
</comment>
<evidence type="ECO:0000256" key="1">
    <source>
        <dbReference type="SAM" id="Phobius"/>
    </source>
</evidence>
<feature type="transmembrane region" description="Helical" evidence="1">
    <location>
        <begin position="7"/>
        <end position="25"/>
    </location>
</feature>
<keyword evidence="1" id="KW-0812">Transmembrane</keyword>
<accession>A0A1F7JC55</accession>
<evidence type="ECO:0000313" key="3">
    <source>
        <dbReference type="Proteomes" id="UP000177418"/>
    </source>
</evidence>